<evidence type="ECO:0000313" key="5">
    <source>
        <dbReference type="Proteomes" id="UP001165060"/>
    </source>
</evidence>
<feature type="domain" description="Peptidase S9 prolyl oligopeptidase catalytic" evidence="3">
    <location>
        <begin position="117"/>
        <end position="170"/>
    </location>
</feature>
<dbReference type="Pfam" id="PF00326">
    <property type="entry name" value="Peptidase_S9"/>
    <property type="match status" value="1"/>
</dbReference>
<feature type="compositionally biased region" description="Gly residues" evidence="2">
    <location>
        <begin position="290"/>
        <end position="299"/>
    </location>
</feature>
<dbReference type="Gene3D" id="3.40.50.1820">
    <property type="entry name" value="alpha/beta hydrolase"/>
    <property type="match status" value="1"/>
</dbReference>
<sequence>MVLLHGYSGSAASFEPWMGLGSQVDGTSPFHQVTLDGRKDVHDNGYWAAWGAWCGQCVDDGNYGYSFYDEDAARFFYAECVLDGYAESSCEGWYLSHLDDDPSTDDSSCFPTCGDTDVQYVSEVIALVSASHSIDPDRVYVLGHSNGAAMAYRVACERADLFAAAVPVEGSPPPPVYGCEPGEPVPVLHVHGTADATVLYEGDGSYLGAVGSLELWAGYNGCGEAIGDAGVGLGTLDLSAGVAGEETEVFAACEGQREVRLWKMNGEDHGPNLGDGWAEEVVQWMMTKSKGGGEAGGGTDAPTGSPAGTPTGSPTGTPTGSPALAPTASPTVHTGAPTGGPTAPSSESEEEPEEEVEGELLGHSAGSAAVLGRRLLLTAVLAVAGAL</sequence>
<comment type="caution">
    <text evidence="4">The sequence shown here is derived from an EMBL/GenBank/DDBJ whole genome shotgun (WGS) entry which is preliminary data.</text>
</comment>
<feature type="compositionally biased region" description="Low complexity" evidence="2">
    <location>
        <begin position="300"/>
        <end position="331"/>
    </location>
</feature>
<protein>
    <recommendedName>
        <fullName evidence="3">Peptidase S9 prolyl oligopeptidase catalytic domain-containing protein</fullName>
    </recommendedName>
</protein>
<proteinExistence type="predicted"/>
<dbReference type="InterPro" id="IPR050955">
    <property type="entry name" value="Plant_Biomass_Hydrol_Est"/>
</dbReference>
<name>A0ABQ6N2L9_9STRA</name>
<gene>
    <name evidence="4" type="ORF">TeGR_g8588</name>
</gene>
<evidence type="ECO:0000259" key="3">
    <source>
        <dbReference type="Pfam" id="PF00326"/>
    </source>
</evidence>
<dbReference type="EMBL" id="BRYB01000840">
    <property type="protein sequence ID" value="GMI38726.1"/>
    <property type="molecule type" value="Genomic_DNA"/>
</dbReference>
<feature type="compositionally biased region" description="Acidic residues" evidence="2">
    <location>
        <begin position="347"/>
        <end position="358"/>
    </location>
</feature>
<feature type="region of interest" description="Disordered" evidence="2">
    <location>
        <begin position="289"/>
        <end position="361"/>
    </location>
</feature>
<dbReference type="InterPro" id="IPR029058">
    <property type="entry name" value="AB_hydrolase_fold"/>
</dbReference>
<dbReference type="InterPro" id="IPR001375">
    <property type="entry name" value="Peptidase_S9_cat"/>
</dbReference>
<organism evidence="4 5">
    <name type="scientific">Tetraparma gracilis</name>
    <dbReference type="NCBI Taxonomy" id="2962635"/>
    <lineage>
        <taxon>Eukaryota</taxon>
        <taxon>Sar</taxon>
        <taxon>Stramenopiles</taxon>
        <taxon>Ochrophyta</taxon>
        <taxon>Bolidophyceae</taxon>
        <taxon>Parmales</taxon>
        <taxon>Triparmaceae</taxon>
        <taxon>Tetraparma</taxon>
    </lineage>
</organism>
<evidence type="ECO:0000256" key="1">
    <source>
        <dbReference type="ARBA" id="ARBA00022729"/>
    </source>
</evidence>
<reference evidence="4 5" key="1">
    <citation type="journal article" date="2023" name="Commun. Biol.">
        <title>Genome analysis of Parmales, the sister group of diatoms, reveals the evolutionary specialization of diatoms from phago-mixotrophs to photoautotrophs.</title>
        <authorList>
            <person name="Ban H."/>
            <person name="Sato S."/>
            <person name="Yoshikawa S."/>
            <person name="Yamada K."/>
            <person name="Nakamura Y."/>
            <person name="Ichinomiya M."/>
            <person name="Sato N."/>
            <person name="Blanc-Mathieu R."/>
            <person name="Endo H."/>
            <person name="Kuwata A."/>
            <person name="Ogata H."/>
        </authorList>
    </citation>
    <scope>NUCLEOTIDE SEQUENCE [LARGE SCALE GENOMIC DNA]</scope>
</reference>
<dbReference type="SUPFAM" id="SSF53474">
    <property type="entry name" value="alpha/beta-Hydrolases"/>
    <property type="match status" value="1"/>
</dbReference>
<evidence type="ECO:0000313" key="4">
    <source>
        <dbReference type="EMBL" id="GMI38726.1"/>
    </source>
</evidence>
<evidence type="ECO:0000256" key="2">
    <source>
        <dbReference type="SAM" id="MobiDB-lite"/>
    </source>
</evidence>
<keyword evidence="5" id="KW-1185">Reference proteome</keyword>
<keyword evidence="1" id="KW-0732">Signal</keyword>
<dbReference type="Proteomes" id="UP001165060">
    <property type="component" value="Unassembled WGS sequence"/>
</dbReference>
<accession>A0ABQ6N2L9</accession>
<dbReference type="PANTHER" id="PTHR43037:SF1">
    <property type="entry name" value="BLL1128 PROTEIN"/>
    <property type="match status" value="1"/>
</dbReference>
<dbReference type="PANTHER" id="PTHR43037">
    <property type="entry name" value="UNNAMED PRODUCT-RELATED"/>
    <property type="match status" value="1"/>
</dbReference>